<protein>
    <submittedName>
        <fullName evidence="7">RNA polymerase sigma-70 factor (ECF subfamily)</fullName>
    </submittedName>
</protein>
<evidence type="ECO:0000313" key="8">
    <source>
        <dbReference type="Proteomes" id="UP001549164"/>
    </source>
</evidence>
<dbReference type="EMBL" id="JBEPLY010000003">
    <property type="protein sequence ID" value="MET3599181.1"/>
    <property type="molecule type" value="Genomic_DNA"/>
</dbReference>
<sequence length="179" mass="20367">MADDELGALLGRIALKDRHSFDRLYQKASPKLFAICLRILGDRGEAEDALQDIFVRIWQRAGMFAGDGRSSEGWLATVARNHAIDRLRQKKPAARDIETVHDLADEDDSPEEHAHLAGEGRRIDSCMQQLKPEWASAVREAYVRGLSYNELAERNNVPLNTMRTWLRRSLLKLKECLEA</sequence>
<keyword evidence="2" id="KW-0805">Transcription regulation</keyword>
<organism evidence="7 8">
    <name type="scientific">Martelella mangrovi</name>
    <dbReference type="NCBI Taxonomy" id="1397477"/>
    <lineage>
        <taxon>Bacteria</taxon>
        <taxon>Pseudomonadati</taxon>
        <taxon>Pseudomonadota</taxon>
        <taxon>Alphaproteobacteria</taxon>
        <taxon>Hyphomicrobiales</taxon>
        <taxon>Aurantimonadaceae</taxon>
        <taxon>Martelella</taxon>
    </lineage>
</organism>
<dbReference type="Gene3D" id="1.10.1740.10">
    <property type="match status" value="1"/>
</dbReference>
<dbReference type="Proteomes" id="UP001549164">
    <property type="component" value="Unassembled WGS sequence"/>
</dbReference>
<dbReference type="Gene3D" id="1.10.10.10">
    <property type="entry name" value="Winged helix-like DNA-binding domain superfamily/Winged helix DNA-binding domain"/>
    <property type="match status" value="1"/>
</dbReference>
<evidence type="ECO:0000256" key="3">
    <source>
        <dbReference type="ARBA" id="ARBA00023082"/>
    </source>
</evidence>
<dbReference type="SUPFAM" id="SSF88659">
    <property type="entry name" value="Sigma3 and sigma4 domains of RNA polymerase sigma factors"/>
    <property type="match status" value="1"/>
</dbReference>
<dbReference type="PANTHER" id="PTHR43133:SF62">
    <property type="entry name" value="RNA POLYMERASE SIGMA FACTOR SIGZ"/>
    <property type="match status" value="1"/>
</dbReference>
<dbReference type="InterPro" id="IPR036388">
    <property type="entry name" value="WH-like_DNA-bd_sf"/>
</dbReference>
<keyword evidence="3" id="KW-0731">Sigma factor</keyword>
<dbReference type="PANTHER" id="PTHR43133">
    <property type="entry name" value="RNA POLYMERASE ECF-TYPE SIGMA FACTO"/>
    <property type="match status" value="1"/>
</dbReference>
<dbReference type="RefSeq" id="WP_354433422.1">
    <property type="nucleotide sequence ID" value="NZ_JBEPLY010000003.1"/>
</dbReference>
<evidence type="ECO:0000256" key="2">
    <source>
        <dbReference type="ARBA" id="ARBA00023015"/>
    </source>
</evidence>
<proteinExistence type="inferred from homology"/>
<evidence type="ECO:0000259" key="6">
    <source>
        <dbReference type="Pfam" id="PF08281"/>
    </source>
</evidence>
<dbReference type="InterPro" id="IPR039425">
    <property type="entry name" value="RNA_pol_sigma-70-like"/>
</dbReference>
<feature type="domain" description="RNA polymerase sigma factor 70 region 4 type 2" evidence="6">
    <location>
        <begin position="121"/>
        <end position="173"/>
    </location>
</feature>
<dbReference type="InterPro" id="IPR014284">
    <property type="entry name" value="RNA_pol_sigma-70_dom"/>
</dbReference>
<dbReference type="InterPro" id="IPR013324">
    <property type="entry name" value="RNA_pol_sigma_r3/r4-like"/>
</dbReference>
<dbReference type="InterPro" id="IPR013325">
    <property type="entry name" value="RNA_pol_sigma_r2"/>
</dbReference>
<evidence type="ECO:0000256" key="4">
    <source>
        <dbReference type="ARBA" id="ARBA00023163"/>
    </source>
</evidence>
<dbReference type="NCBIfam" id="TIGR02937">
    <property type="entry name" value="sigma70-ECF"/>
    <property type="match status" value="1"/>
</dbReference>
<evidence type="ECO:0000259" key="5">
    <source>
        <dbReference type="Pfam" id="PF04542"/>
    </source>
</evidence>
<name>A0ABV2I8D5_9HYPH</name>
<feature type="domain" description="RNA polymerase sigma-70 region 2" evidence="5">
    <location>
        <begin position="24"/>
        <end position="91"/>
    </location>
</feature>
<dbReference type="InterPro" id="IPR007627">
    <property type="entry name" value="RNA_pol_sigma70_r2"/>
</dbReference>
<reference evidence="7 8" key="1">
    <citation type="submission" date="2024-06" db="EMBL/GenBank/DDBJ databases">
        <title>Genomic Encyclopedia of Type Strains, Phase IV (KMG-IV): sequencing the most valuable type-strain genomes for metagenomic binning, comparative biology and taxonomic classification.</title>
        <authorList>
            <person name="Goeker M."/>
        </authorList>
    </citation>
    <scope>NUCLEOTIDE SEQUENCE [LARGE SCALE GENOMIC DNA]</scope>
    <source>
        <strain evidence="7 8">DSM 28102</strain>
    </source>
</reference>
<dbReference type="SUPFAM" id="SSF88946">
    <property type="entry name" value="Sigma2 domain of RNA polymerase sigma factors"/>
    <property type="match status" value="1"/>
</dbReference>
<dbReference type="Pfam" id="PF04542">
    <property type="entry name" value="Sigma70_r2"/>
    <property type="match status" value="1"/>
</dbReference>
<keyword evidence="4" id="KW-0804">Transcription</keyword>
<evidence type="ECO:0000313" key="7">
    <source>
        <dbReference type="EMBL" id="MET3599181.1"/>
    </source>
</evidence>
<keyword evidence="8" id="KW-1185">Reference proteome</keyword>
<accession>A0ABV2I8D5</accession>
<evidence type="ECO:0000256" key="1">
    <source>
        <dbReference type="ARBA" id="ARBA00010641"/>
    </source>
</evidence>
<dbReference type="Pfam" id="PF08281">
    <property type="entry name" value="Sigma70_r4_2"/>
    <property type="match status" value="1"/>
</dbReference>
<dbReference type="InterPro" id="IPR013249">
    <property type="entry name" value="RNA_pol_sigma70_r4_t2"/>
</dbReference>
<comment type="similarity">
    <text evidence="1">Belongs to the sigma-70 factor family. ECF subfamily.</text>
</comment>
<comment type="caution">
    <text evidence="7">The sequence shown here is derived from an EMBL/GenBank/DDBJ whole genome shotgun (WGS) entry which is preliminary data.</text>
</comment>
<gene>
    <name evidence="7" type="ORF">ABID12_001112</name>
</gene>